<gene>
    <name evidence="4" type="ORF">C5Y96_05370</name>
</gene>
<dbReference type="Gene3D" id="3.40.50.410">
    <property type="entry name" value="von Willebrand factor, type A domain"/>
    <property type="match status" value="1"/>
</dbReference>
<feature type="transmembrane region" description="Helical" evidence="1">
    <location>
        <begin position="59"/>
        <end position="77"/>
    </location>
</feature>
<dbReference type="InterPro" id="IPR029062">
    <property type="entry name" value="Class_I_gatase-like"/>
</dbReference>
<feature type="transmembrane region" description="Helical" evidence="1">
    <location>
        <begin position="712"/>
        <end position="732"/>
    </location>
</feature>
<keyword evidence="1" id="KW-0812">Transmembrane</keyword>
<dbReference type="InterPro" id="IPR011933">
    <property type="entry name" value="Double_TM_dom"/>
</dbReference>
<evidence type="ECO:0000313" key="5">
    <source>
        <dbReference type="Proteomes" id="UP000240009"/>
    </source>
</evidence>
<feature type="transmembrane region" description="Helical" evidence="1">
    <location>
        <begin position="6"/>
        <end position="27"/>
    </location>
</feature>
<dbReference type="CDD" id="cd03143">
    <property type="entry name" value="A4_beta-galactosidase_middle_domain"/>
    <property type="match status" value="1"/>
</dbReference>
<dbReference type="InterPro" id="IPR002035">
    <property type="entry name" value="VWF_A"/>
</dbReference>
<feature type="domain" description="Aerotolerance regulator N-terminal" evidence="2">
    <location>
        <begin position="11"/>
        <end position="77"/>
    </location>
</feature>
<evidence type="ECO:0000313" key="4">
    <source>
        <dbReference type="EMBL" id="PQO39285.1"/>
    </source>
</evidence>
<dbReference type="Gene3D" id="3.40.50.880">
    <property type="match status" value="1"/>
</dbReference>
<reference evidence="4 5" key="1">
    <citation type="submission" date="2018-02" db="EMBL/GenBank/DDBJ databases">
        <title>Comparative genomes isolates from brazilian mangrove.</title>
        <authorList>
            <person name="Araujo J.E."/>
            <person name="Taketani R.G."/>
            <person name="Silva M.C.P."/>
            <person name="Loureco M.V."/>
            <person name="Andreote F.D."/>
        </authorList>
    </citation>
    <scope>NUCLEOTIDE SEQUENCE [LARGE SCALE GENOMIC DNA]</scope>
    <source>
        <strain evidence="4 5">HEX-2 MGV</strain>
    </source>
</reference>
<dbReference type="InterPro" id="IPR036465">
    <property type="entry name" value="vWFA_dom_sf"/>
</dbReference>
<evidence type="ECO:0008006" key="6">
    <source>
        <dbReference type="Google" id="ProtNLM"/>
    </source>
</evidence>
<dbReference type="SUPFAM" id="SSF53300">
    <property type="entry name" value="vWA-like"/>
    <property type="match status" value="1"/>
</dbReference>
<name>A0A2S8G4B2_9BACT</name>
<dbReference type="PANTHER" id="PTHR37464">
    <property type="entry name" value="BLL2463 PROTEIN"/>
    <property type="match status" value="1"/>
</dbReference>
<dbReference type="NCBIfam" id="TIGR02226">
    <property type="entry name" value="two_anch"/>
    <property type="match status" value="1"/>
</dbReference>
<evidence type="ECO:0000256" key="1">
    <source>
        <dbReference type="SAM" id="Phobius"/>
    </source>
</evidence>
<dbReference type="SUPFAM" id="SSF52317">
    <property type="entry name" value="Class I glutamine amidotransferase-like"/>
    <property type="match status" value="1"/>
</dbReference>
<dbReference type="PANTHER" id="PTHR37464:SF1">
    <property type="entry name" value="BLL2463 PROTEIN"/>
    <property type="match status" value="1"/>
</dbReference>
<dbReference type="Pfam" id="PF07584">
    <property type="entry name" value="BatA"/>
    <property type="match status" value="1"/>
</dbReference>
<dbReference type="AlphaFoldDB" id="A0A2S8G4B2"/>
<sequence length="739" mass="80817">MNPFALSSATMLLWGLAAVAPILIHLWNRRRYRETDWAAMKFLLAAMKKNRRRIQVEQLLLLLVRCAILLFFAIALADISCTGASGISGFGGPGSATHTVLVIDQSYSMAYGEQGQTRLDQAKELARRIISEAGEGDGFTLLAMGRTSKGIISEPAFDPSDVLRELEQIEIDPGVAVLDLALAEIEGTLRIAARDFPRLRRAQVCILTDYGDVTWKEAATQTNEQLLAKIEELAVVRTFDVGQPQTTNSAIIGATQLTPYLTPDQSARFRVDVSCDNASELPSQVVQMLVDGRLVSQKVVPFVDNQVVSVEMNTVFSQAGTHSVEFRLEEDLLLTDNRRYLVVEVKPQLRILCLADDVPSLKFLKLALDPSDSIQSPVKVETMSASALMDIDLLSYDAVYLSNVAQIAPDEAAILRTFVERGGGLVMFLGDRVQAASYNGALAKGKDGALPLIDIKLDFPSPRGEYFLDPRQYESPILEPFRGQQAGGLLTTPVWNYFKVTVGAGSTAQTALWFGTGDPAIVTSRYQTLSPKKDDAVATRLGGNVIVFCLPASTDSVDRSLDPPEAWTVFPTWPSFPPLVQESLSLAVASQFDRRNRELGDMFEGVIEGDPGANLIEVILPDDQTSRIEAVARDDRLFWAFDGTDQIGIYRSKSLSDRANEKVEFAVNADTRESDLSRVAMENVPPSLQPGDRGFDPSAAGQVAGVPASVELFRYALVLVLGLLFFESFLAYRFGAAAR</sequence>
<evidence type="ECO:0000259" key="3">
    <source>
        <dbReference type="Pfam" id="PF13519"/>
    </source>
</evidence>
<dbReference type="InterPro" id="IPR024163">
    <property type="entry name" value="Aerotolerance_reg_N"/>
</dbReference>
<dbReference type="Pfam" id="PF13519">
    <property type="entry name" value="VWA_2"/>
    <property type="match status" value="1"/>
</dbReference>
<comment type="caution">
    <text evidence="4">The sequence shown here is derived from an EMBL/GenBank/DDBJ whole genome shotgun (WGS) entry which is preliminary data.</text>
</comment>
<feature type="domain" description="VWFA" evidence="3">
    <location>
        <begin position="99"/>
        <end position="209"/>
    </location>
</feature>
<evidence type="ECO:0000259" key="2">
    <source>
        <dbReference type="Pfam" id="PF07584"/>
    </source>
</evidence>
<proteinExistence type="predicted"/>
<keyword evidence="1" id="KW-1133">Transmembrane helix</keyword>
<accession>A0A2S8G4B2</accession>
<protein>
    <recommendedName>
        <fullName evidence="6">VWFA domain-containing protein</fullName>
    </recommendedName>
</protein>
<keyword evidence="1" id="KW-0472">Membrane</keyword>
<dbReference type="EMBL" id="PUIA01000016">
    <property type="protein sequence ID" value="PQO39285.1"/>
    <property type="molecule type" value="Genomic_DNA"/>
</dbReference>
<dbReference type="Proteomes" id="UP000240009">
    <property type="component" value="Unassembled WGS sequence"/>
</dbReference>
<organism evidence="4 5">
    <name type="scientific">Blastopirellula marina</name>
    <dbReference type="NCBI Taxonomy" id="124"/>
    <lineage>
        <taxon>Bacteria</taxon>
        <taxon>Pseudomonadati</taxon>
        <taxon>Planctomycetota</taxon>
        <taxon>Planctomycetia</taxon>
        <taxon>Pirellulales</taxon>
        <taxon>Pirellulaceae</taxon>
        <taxon>Blastopirellula</taxon>
    </lineage>
</organism>